<keyword evidence="1" id="KW-0547">Nucleotide-binding</keyword>
<dbReference type="InterPro" id="IPR001962">
    <property type="entry name" value="Asn_synthase"/>
</dbReference>
<evidence type="ECO:0000256" key="2">
    <source>
        <dbReference type="ARBA" id="ARBA00022840"/>
    </source>
</evidence>
<comment type="caution">
    <text evidence="4">The sequence shown here is derived from an EMBL/GenBank/DDBJ whole genome shotgun (WGS) entry which is preliminary data.</text>
</comment>
<evidence type="ECO:0000259" key="3">
    <source>
        <dbReference type="Pfam" id="PF00733"/>
    </source>
</evidence>
<dbReference type="SUPFAM" id="SSF52402">
    <property type="entry name" value="Adenine nucleotide alpha hydrolases-like"/>
    <property type="match status" value="1"/>
</dbReference>
<dbReference type="InterPro" id="IPR050795">
    <property type="entry name" value="Asn_Synthetase"/>
</dbReference>
<evidence type="ECO:0000313" key="5">
    <source>
        <dbReference type="Proteomes" id="UP000316517"/>
    </source>
</evidence>
<gene>
    <name evidence="4" type="ORF">E3J68_00375</name>
</gene>
<dbReference type="Pfam" id="PF00733">
    <property type="entry name" value="Asn_synthase"/>
    <property type="match status" value="2"/>
</dbReference>
<name>A0A523TKC3_UNCAE</name>
<dbReference type="AlphaFoldDB" id="A0A523TKC3"/>
<keyword evidence="2" id="KW-0067">ATP-binding</keyword>
<dbReference type="GO" id="GO:0006529">
    <property type="term" value="P:asparagine biosynthetic process"/>
    <property type="evidence" value="ECO:0007669"/>
    <property type="project" value="InterPro"/>
</dbReference>
<dbReference type="GO" id="GO:0005524">
    <property type="term" value="F:ATP binding"/>
    <property type="evidence" value="ECO:0007669"/>
    <property type="project" value="UniProtKB-KW"/>
</dbReference>
<protein>
    <recommendedName>
        <fullName evidence="3">Asparagine synthetase domain-containing protein</fullName>
    </recommendedName>
</protein>
<reference evidence="4 5" key="1">
    <citation type="submission" date="2019-03" db="EMBL/GenBank/DDBJ databases">
        <title>Metabolic potential of uncultured bacteria and archaea associated with petroleum seepage in deep-sea sediments.</title>
        <authorList>
            <person name="Dong X."/>
            <person name="Hubert C."/>
        </authorList>
    </citation>
    <scope>NUCLEOTIDE SEQUENCE [LARGE SCALE GENOMIC DNA]</scope>
    <source>
        <strain evidence="4">E44_bin3</strain>
    </source>
</reference>
<proteinExistence type="predicted"/>
<feature type="domain" description="Asparagine synthetase" evidence="3">
    <location>
        <begin position="18"/>
        <end position="144"/>
    </location>
</feature>
<evidence type="ECO:0000313" key="4">
    <source>
        <dbReference type="EMBL" id="TET30744.1"/>
    </source>
</evidence>
<sequence length="307" mass="34474">MQVLIDEIRNKLKCAVDESRAEGLLLSGGLDSSILASLAPDVSGFTVTLEPYGEDGEYAKILTRILQVKYYHRMIGIDEAFHSIPTVIGILKSFDPAIPNDIAAYFGLKLAKEKGAKNVMTGDGSDELFAGYSFMFDLPNLESYIRGLKGKMRFSSNILGQKLGVEIRQPYLSHEMIELALKIPKHLKIRAEEGKTWGKWILRKAFEGVLPPKIIWQDKRPLEYGSGTRRLRRIISEKISDEEFEEKRRAYPVRFMSKEHLFYFQIYRKVVGEIPAPKAGQAACGGCGAGIEKEANHCRICGGIQNE</sequence>
<dbReference type="GO" id="GO:0004066">
    <property type="term" value="F:asparagine synthase (glutamine-hydrolyzing) activity"/>
    <property type="evidence" value="ECO:0007669"/>
    <property type="project" value="InterPro"/>
</dbReference>
<dbReference type="CDD" id="cd01991">
    <property type="entry name" value="Asn_synthase_B_C"/>
    <property type="match status" value="1"/>
</dbReference>
<accession>A0A523TKC3</accession>
<feature type="domain" description="Asparagine synthetase" evidence="3">
    <location>
        <begin position="163"/>
        <end position="246"/>
    </location>
</feature>
<dbReference type="Proteomes" id="UP000316517">
    <property type="component" value="Unassembled WGS sequence"/>
</dbReference>
<dbReference type="PANTHER" id="PTHR11772">
    <property type="entry name" value="ASPARAGINE SYNTHETASE"/>
    <property type="match status" value="1"/>
</dbReference>
<organism evidence="4 5">
    <name type="scientific">Aerophobetes bacterium</name>
    <dbReference type="NCBI Taxonomy" id="2030807"/>
    <lineage>
        <taxon>Bacteria</taxon>
        <taxon>Candidatus Aerophobota</taxon>
    </lineage>
</organism>
<dbReference type="Gene3D" id="3.40.50.620">
    <property type="entry name" value="HUPs"/>
    <property type="match status" value="1"/>
</dbReference>
<dbReference type="GO" id="GO:0005829">
    <property type="term" value="C:cytosol"/>
    <property type="evidence" value="ECO:0007669"/>
    <property type="project" value="TreeGrafter"/>
</dbReference>
<dbReference type="InterPro" id="IPR014729">
    <property type="entry name" value="Rossmann-like_a/b/a_fold"/>
</dbReference>
<evidence type="ECO:0000256" key="1">
    <source>
        <dbReference type="ARBA" id="ARBA00022741"/>
    </source>
</evidence>
<dbReference type="EMBL" id="SOJT01000022">
    <property type="protein sequence ID" value="TET30744.1"/>
    <property type="molecule type" value="Genomic_DNA"/>
</dbReference>
<dbReference type="PANTHER" id="PTHR11772:SF46">
    <property type="entry name" value="ASPARAGINE SYNTHETASE DOMAIN-CONTAINING PROTEIN"/>
    <property type="match status" value="1"/>
</dbReference>